<evidence type="ECO:0000259" key="2">
    <source>
        <dbReference type="PROSITE" id="PS50022"/>
    </source>
</evidence>
<evidence type="ECO:0000313" key="4">
    <source>
        <dbReference type="Proteomes" id="UP000184501"/>
    </source>
</evidence>
<accession>A0A1M5M6S9</accession>
<dbReference type="OrthoDB" id="6091628at2"/>
<dbReference type="Proteomes" id="UP000184501">
    <property type="component" value="Unassembled WGS sequence"/>
</dbReference>
<gene>
    <name evidence="3" type="ORF">SAMN05444320_11311</name>
</gene>
<proteinExistence type="predicted"/>
<dbReference type="SUPFAM" id="SSF49785">
    <property type="entry name" value="Galactose-binding domain-like"/>
    <property type="match status" value="1"/>
</dbReference>
<feature type="region of interest" description="Disordered" evidence="1">
    <location>
        <begin position="1292"/>
        <end position="1322"/>
    </location>
</feature>
<dbReference type="PROSITE" id="PS50022">
    <property type="entry name" value="FA58C_3"/>
    <property type="match status" value="1"/>
</dbReference>
<dbReference type="Gene3D" id="2.60.120.260">
    <property type="entry name" value="Galactose-binding domain-like"/>
    <property type="match status" value="1"/>
</dbReference>
<dbReference type="InterPro" id="IPR008979">
    <property type="entry name" value="Galactose-bd-like_sf"/>
</dbReference>
<evidence type="ECO:0000256" key="1">
    <source>
        <dbReference type="SAM" id="MobiDB-lite"/>
    </source>
</evidence>
<feature type="domain" description="F5/8 type C" evidence="2">
    <location>
        <begin position="1104"/>
        <end position="1247"/>
    </location>
</feature>
<organism evidence="3 4">
    <name type="scientific">Streptoalloteichus hindustanus</name>
    <dbReference type="NCBI Taxonomy" id="2017"/>
    <lineage>
        <taxon>Bacteria</taxon>
        <taxon>Bacillati</taxon>
        <taxon>Actinomycetota</taxon>
        <taxon>Actinomycetes</taxon>
        <taxon>Pseudonocardiales</taxon>
        <taxon>Pseudonocardiaceae</taxon>
        <taxon>Streptoalloteichus</taxon>
    </lineage>
</organism>
<dbReference type="InterPro" id="IPR000421">
    <property type="entry name" value="FA58C"/>
</dbReference>
<sequence>MSDTDLVVPIQVHALAVNRKIRRYGEFLRWSPQFFLMLDEDVRAGAEPPPYQNLEDTENSPSFEGVHVQWQLPEALTTGFFHPDTGDSEFPLVPNRWLVVRYCELDGQRRAAGWVVQSDYLQNGDHGLDVPGSTTCLDPYASTPTLNRIGRAWDLSRGRWTEPRSGPLFLTAVGTGLPAFAAFAPYHKDVFLFHDTLEDLKPHQYADPPDTVLSYAVIGWYSDDEADILRTAHRIPGLVPGDGEGLDGVLSALGWAAPDDMPNTITHTRYCGCVYGIGWEADCQHDPPCSHLDSHHPDGEKIQVAVGHSTAEAAAALVAQQTRSTRSADLVRALFADALDQLDTADGDLDLDEITHRSWFSGREGGHVWRVVNRPLEGMDSQPPPPAQPEWVHELNGDQRAYDRLAPRLAHDQWRLWTLWWLRQLPPSHRPHDFTLDPAAWQAEIDRLSAAVRDQTTEVAEILARIPHAMDPEALQAEIDEYAHRKGLPETLELKRVPADTYHRPADPVVVLGNTGNTDALTRDEEDPLPCRVPSALLSEVRIGDSWHPPESAPPLPNLEGLPALCTPLLKEFALLDRAVRAPLDGSDDRTALHAIVEDPTNLSRGAWPEHTRCWTQPWLPLYLQWRVLHCATPYQDAQSQHWTFDGDRYRWNGTGAEPGGGDGNLRWTQFEGRSFLTPALKYVLREQIRRRLPTAPSDLVTALRALRDDLSEVDILSQCLDGFGDWLLQHDGTAQTTTDPGVLDLVGQTNHVPDGAGDRRQRRFQPVRAGQFVFVELHLVDRFGQVARMVTAHQAQPAQFAPIRTDSVTPDHLLYPNAPGPQRFLQLPPRLMHEARLRFDAVPEERGTPVAGWLLVNHLDQTLLVYAADGDPLGELRVVHTAEGTRATAWNALPHAPHRHPDDSDFQAAHPHVAAFASGVLGHPPSAFDALMTAIDTALDRIDETSPTEDTTPARLIGRPVALVRADLGLDLLGPPLADPSWDTALTPPEPDYPEHRWNVRLGQPDRLADGLIGYFAADDVDEPTRYETLYVADASADGGYLAPIGAGDTLRLPARPPDRLATHHVTLLVCPHTAVHATTDVLPVHHLAVAAEHTHGALARIRASFRLDPLLAPTRRDENVTVTTTLGHTEGHPPERVLDGDLSTHYLSAEHATSGDCVALDLGAERRVAGVHLAGGDPRGDHALGASCLESSLDGTDWTALTEQGPAVEINHHPAEPFAARHIRLRFTHDSDDRVAIRQITVLADPPEAGIVMPRPAPWHGVWTWAEPLATDPPRWTELPILAADDLHHPDDPIPVARSGYLQLHPASRNQPPAPEGERP</sequence>
<dbReference type="Pfam" id="PF00754">
    <property type="entry name" value="F5_F8_type_C"/>
    <property type="match status" value="1"/>
</dbReference>
<reference evidence="3 4" key="1">
    <citation type="submission" date="2016-11" db="EMBL/GenBank/DDBJ databases">
        <authorList>
            <person name="Jaros S."/>
            <person name="Januszkiewicz K."/>
            <person name="Wedrychowicz H."/>
        </authorList>
    </citation>
    <scope>NUCLEOTIDE SEQUENCE [LARGE SCALE GENOMIC DNA]</scope>
    <source>
        <strain evidence="3 4">DSM 44523</strain>
    </source>
</reference>
<dbReference type="RefSeq" id="WP_073489028.1">
    <property type="nucleotide sequence ID" value="NZ_FQVN01000013.1"/>
</dbReference>
<dbReference type="STRING" id="2017.SAMN05444320_11311"/>
<keyword evidence="4" id="KW-1185">Reference proteome</keyword>
<dbReference type="EMBL" id="FQVN01000013">
    <property type="protein sequence ID" value="SHG72950.1"/>
    <property type="molecule type" value="Genomic_DNA"/>
</dbReference>
<protein>
    <submittedName>
        <fullName evidence="3">F5/8 type C domain-containing protein</fullName>
    </submittedName>
</protein>
<evidence type="ECO:0000313" key="3">
    <source>
        <dbReference type="EMBL" id="SHG72950.1"/>
    </source>
</evidence>
<name>A0A1M5M6S9_STRHI</name>